<dbReference type="Proteomes" id="UP001480595">
    <property type="component" value="Unassembled WGS sequence"/>
</dbReference>
<proteinExistence type="predicted"/>
<evidence type="ECO:0000313" key="2">
    <source>
        <dbReference type="Proteomes" id="UP001480595"/>
    </source>
</evidence>
<sequence>MSAFIFLAQQVRRGVAGALLADEMGLGKTLIMLLVLTVRRYLIEMVDDVPVHCEAHLPRNHPPGAKCPSRGGKYGDLQCPCERGGWASKIARKLCDLPTVVFMPPRLDGWIAQVKTHIDFRPTSPARYLAFKVNHEEWCRAQSRMPENKRFLCDMDELPNAPTHPKDPSRLTQYYSGSLERYFTSCFIQGDGRFHDKFAAGFVFLGDIVERVAVPVYLCLVSGSLQALGPGTWRWAVEHFTETAKAGGWTHYEPVVATWGKFSADEKYIIERMGPDIDDVTRKEVLARWKRHRLLWKSLVEQIIIRRTPETRDHSGRAIVRYDPPVVQTYPRPMPNHGDTWTAFRALAASVQSWLQRELKARLAQHQLDGKGTQPTKASVEEELLWGTAPAGAKGAKCYNVISRASMFPALALLWQRGRIDAVHLKADYINRLAKAATTILASTDYARGAARHVFEESPFWADRDLLRRDSPKYHRLHNRVKEMVAYKHEHMIVFALHPASCFRRHDTPSGGLPLSSK</sequence>
<gene>
    <name evidence="1" type="ORF">PG994_006940</name>
</gene>
<evidence type="ECO:0008006" key="3">
    <source>
        <dbReference type="Google" id="ProtNLM"/>
    </source>
</evidence>
<accession>A0ABR1VK52</accession>
<dbReference type="RefSeq" id="XP_066717618.1">
    <property type="nucleotide sequence ID" value="XM_066858349.1"/>
</dbReference>
<dbReference type="EMBL" id="JAQQWL010000006">
    <property type="protein sequence ID" value="KAK8070324.1"/>
    <property type="molecule type" value="Genomic_DNA"/>
</dbReference>
<evidence type="ECO:0000313" key="1">
    <source>
        <dbReference type="EMBL" id="KAK8070324.1"/>
    </source>
</evidence>
<organism evidence="1 2">
    <name type="scientific">Apiospora phragmitis</name>
    <dbReference type="NCBI Taxonomy" id="2905665"/>
    <lineage>
        <taxon>Eukaryota</taxon>
        <taxon>Fungi</taxon>
        <taxon>Dikarya</taxon>
        <taxon>Ascomycota</taxon>
        <taxon>Pezizomycotina</taxon>
        <taxon>Sordariomycetes</taxon>
        <taxon>Xylariomycetidae</taxon>
        <taxon>Amphisphaeriales</taxon>
        <taxon>Apiosporaceae</taxon>
        <taxon>Apiospora</taxon>
    </lineage>
</organism>
<protein>
    <recommendedName>
        <fullName evidence="3">SNF2 N-terminal domain-containing protein</fullName>
    </recommendedName>
</protein>
<keyword evidence="2" id="KW-1185">Reference proteome</keyword>
<dbReference type="GeneID" id="92091412"/>
<name>A0ABR1VK52_9PEZI</name>
<reference evidence="1 2" key="1">
    <citation type="submission" date="2023-01" db="EMBL/GenBank/DDBJ databases">
        <title>Analysis of 21 Apiospora genomes using comparative genomics revels a genus with tremendous synthesis potential of carbohydrate active enzymes and secondary metabolites.</title>
        <authorList>
            <person name="Sorensen T."/>
        </authorList>
    </citation>
    <scope>NUCLEOTIDE SEQUENCE [LARGE SCALE GENOMIC DNA]</scope>
    <source>
        <strain evidence="1 2">CBS 135458</strain>
    </source>
</reference>
<comment type="caution">
    <text evidence="1">The sequence shown here is derived from an EMBL/GenBank/DDBJ whole genome shotgun (WGS) entry which is preliminary data.</text>
</comment>